<sequence>MGYLTATNTKLDPESDGPKELHVPNKEVMNEWEVHVVMKQMSIFNIGGSKSGKKAEDFYHGFVLGLLTEATK</sequence>
<dbReference type="AlphaFoldDB" id="A0A9N8VYF5"/>
<organism evidence="2 3">
    <name type="scientific">Paraglomus brasilianum</name>
    <dbReference type="NCBI Taxonomy" id="144538"/>
    <lineage>
        <taxon>Eukaryota</taxon>
        <taxon>Fungi</taxon>
        <taxon>Fungi incertae sedis</taxon>
        <taxon>Mucoromycota</taxon>
        <taxon>Glomeromycotina</taxon>
        <taxon>Glomeromycetes</taxon>
        <taxon>Paraglomerales</taxon>
        <taxon>Paraglomeraceae</taxon>
        <taxon>Paraglomus</taxon>
    </lineage>
</organism>
<proteinExistence type="predicted"/>
<accession>A0A9N8VYF5</accession>
<evidence type="ECO:0000256" key="1">
    <source>
        <dbReference type="SAM" id="MobiDB-lite"/>
    </source>
</evidence>
<evidence type="ECO:0000313" key="2">
    <source>
        <dbReference type="EMBL" id="CAG8467366.1"/>
    </source>
</evidence>
<comment type="caution">
    <text evidence="2">The sequence shown here is derived from an EMBL/GenBank/DDBJ whole genome shotgun (WGS) entry which is preliminary data.</text>
</comment>
<dbReference type="EMBL" id="CAJVPI010000051">
    <property type="protein sequence ID" value="CAG8467366.1"/>
    <property type="molecule type" value="Genomic_DNA"/>
</dbReference>
<keyword evidence="3" id="KW-1185">Reference proteome</keyword>
<reference evidence="2" key="1">
    <citation type="submission" date="2021-06" db="EMBL/GenBank/DDBJ databases">
        <authorList>
            <person name="Kallberg Y."/>
            <person name="Tangrot J."/>
            <person name="Rosling A."/>
        </authorList>
    </citation>
    <scope>NUCLEOTIDE SEQUENCE</scope>
    <source>
        <strain evidence="2">BR232B</strain>
    </source>
</reference>
<evidence type="ECO:0000313" key="3">
    <source>
        <dbReference type="Proteomes" id="UP000789739"/>
    </source>
</evidence>
<gene>
    <name evidence="2" type="ORF">PBRASI_LOCUS899</name>
</gene>
<feature type="compositionally biased region" description="Basic and acidic residues" evidence="1">
    <location>
        <begin position="11"/>
        <end position="24"/>
    </location>
</feature>
<feature type="compositionally biased region" description="Polar residues" evidence="1">
    <location>
        <begin position="1"/>
        <end position="10"/>
    </location>
</feature>
<protein>
    <submittedName>
        <fullName evidence="2">6873_t:CDS:1</fullName>
    </submittedName>
</protein>
<feature type="region of interest" description="Disordered" evidence="1">
    <location>
        <begin position="1"/>
        <end position="24"/>
    </location>
</feature>
<name>A0A9N8VYF5_9GLOM</name>
<dbReference type="Proteomes" id="UP000789739">
    <property type="component" value="Unassembled WGS sequence"/>
</dbReference>